<name>A0A5E4CYP5_MARMO</name>
<reference evidence="4 5" key="1">
    <citation type="submission" date="2019-04" db="EMBL/GenBank/DDBJ databases">
        <authorList>
            <person name="Alioto T."/>
            <person name="Alioto T."/>
        </authorList>
    </citation>
    <scope>NUCLEOTIDE SEQUENCE [LARGE SCALE GENOMIC DNA]</scope>
</reference>
<dbReference type="InterPro" id="IPR003597">
    <property type="entry name" value="Ig_C1-set"/>
</dbReference>
<keyword evidence="5" id="KW-1185">Reference proteome</keyword>
<dbReference type="PROSITE" id="PS50835">
    <property type="entry name" value="IG_LIKE"/>
    <property type="match status" value="1"/>
</dbReference>
<dbReference type="PANTHER" id="PTHR16675">
    <property type="entry name" value="MHC CLASS I-RELATED"/>
    <property type="match status" value="1"/>
</dbReference>
<dbReference type="PANTHER" id="PTHR16675:SF154">
    <property type="entry name" value="MHC CLASS I POLYPEPTIDE-RELATED SEQUENCE A-RELATED"/>
    <property type="match status" value="1"/>
</dbReference>
<evidence type="ECO:0000256" key="1">
    <source>
        <dbReference type="ARBA" id="ARBA00023180"/>
    </source>
</evidence>
<dbReference type="GO" id="GO:0005615">
    <property type="term" value="C:extracellular space"/>
    <property type="evidence" value="ECO:0007669"/>
    <property type="project" value="TreeGrafter"/>
</dbReference>
<dbReference type="GO" id="GO:0009897">
    <property type="term" value="C:external side of plasma membrane"/>
    <property type="evidence" value="ECO:0007669"/>
    <property type="project" value="TreeGrafter"/>
</dbReference>
<evidence type="ECO:0000313" key="5">
    <source>
        <dbReference type="Proteomes" id="UP000335636"/>
    </source>
</evidence>
<dbReference type="EMBL" id="CABDUW010002468">
    <property type="protein sequence ID" value="VTJ86933.1"/>
    <property type="molecule type" value="Genomic_DNA"/>
</dbReference>
<evidence type="ECO:0000313" key="3">
    <source>
        <dbReference type="EMBL" id="KAF7482906.1"/>
    </source>
</evidence>
<accession>A0A5E4CYP5</accession>
<dbReference type="InterPro" id="IPR013783">
    <property type="entry name" value="Ig-like_fold"/>
</dbReference>
<dbReference type="Pfam" id="PF07654">
    <property type="entry name" value="C1-set"/>
    <property type="match status" value="1"/>
</dbReference>
<evidence type="ECO:0000259" key="2">
    <source>
        <dbReference type="PROSITE" id="PS50835"/>
    </source>
</evidence>
<organism evidence="4 5">
    <name type="scientific">Marmota monax</name>
    <name type="common">Woodchuck</name>
    <dbReference type="NCBI Taxonomy" id="9995"/>
    <lineage>
        <taxon>Eukaryota</taxon>
        <taxon>Metazoa</taxon>
        <taxon>Chordata</taxon>
        <taxon>Craniata</taxon>
        <taxon>Vertebrata</taxon>
        <taxon>Euteleostomi</taxon>
        <taxon>Mammalia</taxon>
        <taxon>Eutheria</taxon>
        <taxon>Euarchontoglires</taxon>
        <taxon>Glires</taxon>
        <taxon>Rodentia</taxon>
        <taxon>Sciuromorpha</taxon>
        <taxon>Sciuridae</taxon>
        <taxon>Xerinae</taxon>
        <taxon>Marmotini</taxon>
        <taxon>Marmota</taxon>
    </lineage>
</organism>
<dbReference type="AlphaFoldDB" id="A0A5E4CYP5"/>
<dbReference type="Gene3D" id="2.60.40.10">
    <property type="entry name" value="Immunoglobulins"/>
    <property type="match status" value="1"/>
</dbReference>
<proteinExistence type="predicted"/>
<dbReference type="SUPFAM" id="SSF48726">
    <property type="entry name" value="Immunoglobulin"/>
    <property type="match status" value="1"/>
</dbReference>
<reference evidence="3" key="2">
    <citation type="submission" date="2020-08" db="EMBL/GenBank/DDBJ databases">
        <authorList>
            <person name="Shumante A."/>
            <person name="Zimin A.V."/>
            <person name="Puiu D."/>
            <person name="Salzberg S.L."/>
        </authorList>
    </citation>
    <scope>NUCLEOTIDE SEQUENCE</scope>
    <source>
        <strain evidence="3">WC2-LM</strain>
        <tissue evidence="3">Liver</tissue>
    </source>
</reference>
<protein>
    <recommendedName>
        <fullName evidence="2">Ig-like domain-containing protein</fullName>
    </recommendedName>
</protein>
<gene>
    <name evidence="3" type="ORF">GHT09_005790</name>
    <name evidence="4" type="ORF">MONAX_5E011033</name>
</gene>
<dbReference type="InterPro" id="IPR050208">
    <property type="entry name" value="MHC_class-I_related"/>
</dbReference>
<dbReference type="InterPro" id="IPR007110">
    <property type="entry name" value="Ig-like_dom"/>
</dbReference>
<evidence type="ECO:0000313" key="4">
    <source>
        <dbReference type="EMBL" id="VTJ86933.1"/>
    </source>
</evidence>
<sequence>MPDYFCLYVPPVSPVVNVTCAEALEDTINVTCWAFGFYPQNISVTWLQDGEPLSQGTQQSGGIFSYENGTYQTWVPTRIPKDRSRGSVAMWDTVGTTALALCPVGSLGVPAGFPNQVSQ</sequence>
<feature type="domain" description="Ig-like" evidence="2">
    <location>
        <begin position="10"/>
        <end position="71"/>
    </location>
</feature>
<keyword evidence="1" id="KW-0325">Glycoprotein</keyword>
<dbReference type="SMART" id="SM00407">
    <property type="entry name" value="IGc1"/>
    <property type="match status" value="1"/>
</dbReference>
<dbReference type="Proteomes" id="UP000335636">
    <property type="component" value="Unassembled WGS sequence"/>
</dbReference>
<dbReference type="EMBL" id="WJEC01000500">
    <property type="protein sequence ID" value="KAF7482906.1"/>
    <property type="molecule type" value="Genomic_DNA"/>
</dbReference>
<dbReference type="Proteomes" id="UP000662637">
    <property type="component" value="Unassembled WGS sequence"/>
</dbReference>
<dbReference type="GO" id="GO:0006955">
    <property type="term" value="P:immune response"/>
    <property type="evidence" value="ECO:0007669"/>
    <property type="project" value="TreeGrafter"/>
</dbReference>
<dbReference type="InterPro" id="IPR036179">
    <property type="entry name" value="Ig-like_dom_sf"/>
</dbReference>